<reference evidence="2" key="1">
    <citation type="submission" date="2022-07" db="EMBL/GenBank/DDBJ databases">
        <title>Phylogenomic reconstructions and comparative analyses of Kickxellomycotina fungi.</title>
        <authorList>
            <person name="Reynolds N.K."/>
            <person name="Stajich J.E."/>
            <person name="Barry K."/>
            <person name="Grigoriev I.V."/>
            <person name="Crous P."/>
            <person name="Smith M.E."/>
        </authorList>
    </citation>
    <scope>NUCLEOTIDE SEQUENCE</scope>
    <source>
        <strain evidence="2">NRRL 3115</strain>
    </source>
</reference>
<feature type="compositionally biased region" description="Low complexity" evidence="1">
    <location>
        <begin position="493"/>
        <end position="519"/>
    </location>
</feature>
<feature type="region of interest" description="Disordered" evidence="1">
    <location>
        <begin position="709"/>
        <end position="733"/>
    </location>
</feature>
<feature type="region of interest" description="Disordered" evidence="1">
    <location>
        <begin position="380"/>
        <end position="433"/>
    </location>
</feature>
<name>A0A9W8FZ60_9FUNG</name>
<feature type="region of interest" description="Disordered" evidence="1">
    <location>
        <begin position="478"/>
        <end position="530"/>
    </location>
</feature>
<feature type="compositionally biased region" description="Polar residues" evidence="1">
    <location>
        <begin position="408"/>
        <end position="417"/>
    </location>
</feature>
<sequence length="789" mass="84791">MLSDPDSITDGPDRILSTLRHGFFPESRSASPYNNASFARSTTGIKDTGRPSVIRMSMPADMGHFLDTQDTRPDVFTANEDSMLQMLLRSLPEPPASSSIASVTALADSLPQPPTSPLSPSSSGCSTPSTDTLDVLYSKPLLDTPFLNNLPLLDTPAPSQSTEAEHQQLRSIPSMDTLSSKPTVVDSKPSVGVGNRATWCAPARAEQCREGGPRRASVGEWLGDQKPPKSPHFDEGSSYVTALGRKAAADPRLPAPQGSGRLGWFRIDVLGAFEPSSGARPKAIVEDLLNGSTNPTSALSGHKSLSRLLLGNKPVPTTQTGIRQPSTLHRAHTVHRRCRPVVSFQTSGTNMVEDVPARSVDIERMVAAYLPHVYSEFQKQQACPTADATTTPPVMEPKQADKTPPPCLNSTTSSANRLSAVEGSGIRPPRRLERLSSTISTVLEPRLFAPRLQPVRPITRRQSEVQALITQANAVLGTGLRTADPPRSRLRPPRSSLPLTLGGSLTLSPRSSLLGSPTRTPTDQGSSLMAALSRQHHRLDSARECSGEISPLSLTPVRSLSFVSNRAATGLRAPNSCPAVQSSSRIPMGRRPPSGQLNNMPARASVQPQGMRRLAAAGRSKSLAHTDVHHTGRPVEEFLTLRPVHTPDLVPRTIDPRLVERAMTPMLKHNMGSLNMAVNRVNRVSSESADLGSQMLRHVGALSMAREPSADLESRLSPLNSPEPRRSFGSGRFTLPTSLFSRSKKQPLLVSAIPMPPSGSKPMSPLKAGLSNIPSLSKAKSIWSLKGRR</sequence>
<dbReference type="AlphaFoldDB" id="A0A9W8FZ60"/>
<organism evidence="2 3">
    <name type="scientific">Coemansia spiralis</name>
    <dbReference type="NCBI Taxonomy" id="417178"/>
    <lineage>
        <taxon>Eukaryota</taxon>
        <taxon>Fungi</taxon>
        <taxon>Fungi incertae sedis</taxon>
        <taxon>Zoopagomycota</taxon>
        <taxon>Kickxellomycotina</taxon>
        <taxon>Kickxellomycetes</taxon>
        <taxon>Kickxellales</taxon>
        <taxon>Kickxellaceae</taxon>
        <taxon>Coemansia</taxon>
    </lineage>
</organism>
<feature type="region of interest" description="Disordered" evidence="1">
    <location>
        <begin position="574"/>
        <end position="601"/>
    </location>
</feature>
<proteinExistence type="predicted"/>
<feature type="compositionally biased region" description="Low complexity" evidence="1">
    <location>
        <begin position="118"/>
        <end position="130"/>
    </location>
</feature>
<protein>
    <submittedName>
        <fullName evidence="2">Uncharacterized protein</fullName>
    </submittedName>
</protein>
<dbReference type="Proteomes" id="UP001151518">
    <property type="component" value="Unassembled WGS sequence"/>
</dbReference>
<evidence type="ECO:0000313" key="2">
    <source>
        <dbReference type="EMBL" id="KAJ2672408.1"/>
    </source>
</evidence>
<evidence type="ECO:0000256" key="1">
    <source>
        <dbReference type="SAM" id="MobiDB-lite"/>
    </source>
</evidence>
<feature type="compositionally biased region" description="Low complexity" evidence="1">
    <location>
        <begin position="382"/>
        <end position="393"/>
    </location>
</feature>
<dbReference type="EMBL" id="JANBTW010000083">
    <property type="protein sequence ID" value="KAJ2672408.1"/>
    <property type="molecule type" value="Genomic_DNA"/>
</dbReference>
<gene>
    <name evidence="2" type="ORF">GGI25_005117</name>
</gene>
<dbReference type="OrthoDB" id="5591766at2759"/>
<comment type="caution">
    <text evidence="2">The sequence shown here is derived from an EMBL/GenBank/DDBJ whole genome shotgun (WGS) entry which is preliminary data.</text>
</comment>
<evidence type="ECO:0000313" key="3">
    <source>
        <dbReference type="Proteomes" id="UP001151518"/>
    </source>
</evidence>
<feature type="region of interest" description="Disordered" evidence="1">
    <location>
        <begin position="108"/>
        <end position="130"/>
    </location>
</feature>
<accession>A0A9W8FZ60</accession>